<accession>A0A225QRI2</accession>
<dbReference type="STRING" id="561184.SAMN05216376_10889"/>
<evidence type="ECO:0000313" key="1">
    <source>
        <dbReference type="EMBL" id="KHQ52725.1"/>
    </source>
</evidence>
<gene>
    <name evidence="1" type="ORF">OA50_02761</name>
</gene>
<dbReference type="InterPro" id="IPR010593">
    <property type="entry name" value="DUF1159"/>
</dbReference>
<dbReference type="EMBL" id="JSUQ01000010">
    <property type="protein sequence ID" value="KHQ52725.1"/>
    <property type="molecule type" value="Genomic_DNA"/>
</dbReference>
<name>A0A0B3RNG3_9RHOB</name>
<reference evidence="1 2" key="1">
    <citation type="submission" date="2014-10" db="EMBL/GenBank/DDBJ databases">
        <title>Genome sequence of Ponticoccus sp. strain UMTAT08 isolated from clonal culture of toxic dinoflagellate Alexandrium tamiyavanichii.</title>
        <authorList>
            <person name="Gan H.Y."/>
            <person name="Muhd D.-D."/>
            <person name="Mohd Noor M.E."/>
            <person name="Yeong Y.S."/>
            <person name="Usup G."/>
        </authorList>
    </citation>
    <scope>NUCLEOTIDE SEQUENCE [LARGE SCALE GENOMIC DNA]</scope>
    <source>
        <strain evidence="1 2">UMTAT08</strain>
    </source>
</reference>
<protein>
    <submittedName>
        <fullName evidence="1">Uncharacterized protein</fullName>
    </submittedName>
</protein>
<dbReference type="AlphaFoldDB" id="A0A0B3RNG3"/>
<evidence type="ECO:0000313" key="2">
    <source>
        <dbReference type="Proteomes" id="UP000030960"/>
    </source>
</evidence>
<dbReference type="RefSeq" id="WP_043142389.1">
    <property type="nucleotide sequence ID" value="NZ_AP022337.1"/>
</dbReference>
<keyword evidence="2" id="KW-1185">Reference proteome</keyword>
<dbReference type="Pfam" id="PF05258">
    <property type="entry name" value="DciA"/>
    <property type="match status" value="1"/>
</dbReference>
<dbReference type="Proteomes" id="UP000030960">
    <property type="component" value="Unassembled WGS sequence"/>
</dbReference>
<organism evidence="1 2">
    <name type="scientific">Mameliella alba</name>
    <dbReference type="NCBI Taxonomy" id="561184"/>
    <lineage>
        <taxon>Bacteria</taxon>
        <taxon>Pseudomonadati</taxon>
        <taxon>Pseudomonadota</taxon>
        <taxon>Alphaproteobacteria</taxon>
        <taxon>Rhodobacterales</taxon>
        <taxon>Roseobacteraceae</taxon>
        <taxon>Mameliella</taxon>
    </lineage>
</organism>
<comment type="caution">
    <text evidence="1">The sequence shown here is derived from an EMBL/GenBank/DDBJ whole genome shotgun (WGS) entry which is preliminary data.</text>
</comment>
<dbReference type="PATRIC" id="fig|1515334.3.peg.2779"/>
<proteinExistence type="predicted"/>
<dbReference type="InterPro" id="IPR007922">
    <property type="entry name" value="DciA-like"/>
</dbReference>
<sequence length="170" mass="18280">MAGRKTTTYGFSSASKLLQGRIRQAAEGRGFAQTRVLTHWEEIAGADLAGIARPVEVSYSKGGFGGTLTLLTTGARAPMVEMRKEEIRARINAVYGYNAISRVRVTQTAATGFAEGQVDFQYRKKDSAGAMPSPEVQARARAEAEQVGDADLRAALERLAANVISRTGRD</sequence>
<dbReference type="OrthoDB" id="7160947at2"/>
<accession>A0A0B3RNG3</accession>
<dbReference type="PIRSF" id="PIRSF032064">
    <property type="entry name" value="UCP032064"/>
    <property type="match status" value="1"/>
</dbReference>